<sequence>MSTQKHNKRLGNEGKGNCRESPSHVNKKDKKNTITQIDKKDKTNKKEKKLDYFSFRLTSAYLSKEERKLRKKNSQIQISNDNWGIIVSFLHDCSLKSVRCCNKLLNNFVLQSLQSESLKFLRPQLYNMKAFTGEKLDKRLLNYLTPKFSFNQEDGNKIKTLVFWENEGHIDLKRLVHFKYTISYVKHNHRCCIFCKSKNSYKCNITTLIREGYNKTNDDCIVYICSTCFIETKKNNIL</sequence>
<reference evidence="2" key="1">
    <citation type="journal article" date="2017" name="Science">
        <title>Giant viruses with an expanded complement of translation system components.</title>
        <authorList>
            <person name="Schulz F."/>
            <person name="Yutin N."/>
            <person name="Ivanova N.N."/>
            <person name="Ortega D.R."/>
            <person name="Lee T.K."/>
            <person name="Vierheilig J."/>
            <person name="Daims H."/>
            <person name="Horn M."/>
            <person name="Wagner M."/>
            <person name="Jensen G.J."/>
            <person name="Kyrpides N.C."/>
            <person name="Koonin E.V."/>
            <person name="Woyke T."/>
        </authorList>
    </citation>
    <scope>NUCLEOTIDE SEQUENCE</scope>
    <source>
        <strain evidence="2">CTV1</strain>
    </source>
</reference>
<dbReference type="EMBL" id="KY684083">
    <property type="protein sequence ID" value="ARF08643.1"/>
    <property type="molecule type" value="Genomic_DNA"/>
</dbReference>
<evidence type="ECO:0000256" key="1">
    <source>
        <dbReference type="SAM" id="MobiDB-lite"/>
    </source>
</evidence>
<feature type="compositionally biased region" description="Basic and acidic residues" evidence="1">
    <location>
        <begin position="10"/>
        <end position="22"/>
    </location>
</feature>
<protein>
    <submittedName>
        <fullName evidence="2">Uncharacterized protein</fullName>
    </submittedName>
</protein>
<proteinExistence type="predicted"/>
<feature type="region of interest" description="Disordered" evidence="1">
    <location>
        <begin position="1"/>
        <end position="42"/>
    </location>
</feature>
<gene>
    <name evidence="2" type="ORF">Catovirus_1_693</name>
</gene>
<accession>A0A1V0SAC4</accession>
<evidence type="ECO:0000313" key="2">
    <source>
        <dbReference type="EMBL" id="ARF08643.1"/>
    </source>
</evidence>
<name>A0A1V0SAC4_9VIRU</name>
<organism evidence="2">
    <name type="scientific">Catovirus CTV1</name>
    <dbReference type="NCBI Taxonomy" id="1977631"/>
    <lineage>
        <taxon>Viruses</taxon>
        <taxon>Varidnaviria</taxon>
        <taxon>Bamfordvirae</taxon>
        <taxon>Nucleocytoviricota</taxon>
        <taxon>Megaviricetes</taxon>
        <taxon>Imitervirales</taxon>
        <taxon>Mimiviridae</taxon>
        <taxon>Klosneuvirinae</taxon>
        <taxon>Catovirus</taxon>
    </lineage>
</organism>